<feature type="transmembrane region" description="Helical" evidence="5">
    <location>
        <begin position="262"/>
        <end position="288"/>
    </location>
</feature>
<dbReference type="GO" id="GO:0022857">
    <property type="term" value="F:transmembrane transporter activity"/>
    <property type="evidence" value="ECO:0007669"/>
    <property type="project" value="InterPro"/>
</dbReference>
<feature type="transmembrane region" description="Helical" evidence="5">
    <location>
        <begin position="422"/>
        <end position="446"/>
    </location>
</feature>
<comment type="caution">
    <text evidence="7">The sequence shown here is derived from an EMBL/GenBank/DDBJ whole genome shotgun (WGS) entry which is preliminary data.</text>
</comment>
<evidence type="ECO:0000256" key="4">
    <source>
        <dbReference type="ARBA" id="ARBA00023136"/>
    </source>
</evidence>
<dbReference type="PANTHER" id="PTHR23507">
    <property type="entry name" value="ZGC:174356"/>
    <property type="match status" value="1"/>
</dbReference>
<dbReference type="Proteomes" id="UP001168821">
    <property type="component" value="Unassembled WGS sequence"/>
</dbReference>
<accession>A0AA38M9E9</accession>
<feature type="transmembrane region" description="Helical" evidence="5">
    <location>
        <begin position="108"/>
        <end position="129"/>
    </location>
</feature>
<dbReference type="AlphaFoldDB" id="A0AA38M9E9"/>
<organism evidence="7 8">
    <name type="scientific">Zophobas morio</name>
    <dbReference type="NCBI Taxonomy" id="2755281"/>
    <lineage>
        <taxon>Eukaryota</taxon>
        <taxon>Metazoa</taxon>
        <taxon>Ecdysozoa</taxon>
        <taxon>Arthropoda</taxon>
        <taxon>Hexapoda</taxon>
        <taxon>Insecta</taxon>
        <taxon>Pterygota</taxon>
        <taxon>Neoptera</taxon>
        <taxon>Endopterygota</taxon>
        <taxon>Coleoptera</taxon>
        <taxon>Polyphaga</taxon>
        <taxon>Cucujiformia</taxon>
        <taxon>Tenebrionidae</taxon>
        <taxon>Zophobas</taxon>
    </lineage>
</organism>
<dbReference type="SUPFAM" id="SSF103473">
    <property type="entry name" value="MFS general substrate transporter"/>
    <property type="match status" value="1"/>
</dbReference>
<reference evidence="7" key="1">
    <citation type="journal article" date="2023" name="G3 (Bethesda)">
        <title>Whole genome assemblies of Zophobas morio and Tenebrio molitor.</title>
        <authorList>
            <person name="Kaur S."/>
            <person name="Stinson S.A."/>
            <person name="diCenzo G.C."/>
        </authorList>
    </citation>
    <scope>NUCLEOTIDE SEQUENCE</scope>
    <source>
        <strain evidence="7">QUZm001</strain>
    </source>
</reference>
<gene>
    <name evidence="7" type="ORF">Zmor_020038</name>
</gene>
<feature type="transmembrane region" description="Helical" evidence="5">
    <location>
        <begin position="135"/>
        <end position="162"/>
    </location>
</feature>
<dbReference type="Gene3D" id="1.20.1250.20">
    <property type="entry name" value="MFS general substrate transporter like domains"/>
    <property type="match status" value="1"/>
</dbReference>
<feature type="transmembrane region" description="Helical" evidence="5">
    <location>
        <begin position="359"/>
        <end position="378"/>
    </location>
</feature>
<keyword evidence="2 5" id="KW-0812">Transmembrane</keyword>
<dbReference type="PANTHER" id="PTHR23507:SF39">
    <property type="entry name" value="GH23453P-RELATED"/>
    <property type="match status" value="1"/>
</dbReference>
<dbReference type="Pfam" id="PF07690">
    <property type="entry name" value="MFS_1"/>
    <property type="match status" value="1"/>
</dbReference>
<name>A0AA38M9E9_9CUCU</name>
<evidence type="ECO:0000259" key="6">
    <source>
        <dbReference type="PROSITE" id="PS50850"/>
    </source>
</evidence>
<dbReference type="InterPro" id="IPR020846">
    <property type="entry name" value="MFS_dom"/>
</dbReference>
<sequence>MPECTICNVKIHIEVPLLLIFFAFQFSDSIRTNLIIFRTCYVTLGYNKSECALLGSTHPDNSTADLEKAVEPYAAVVNMVHSLTESFVPAITCLFIGPWSDRFGRKPVLTIPVIGYMFHFALLGVFAALETVSPWYSMLCSIPVYVTGGAASYLTVLLCYISDVTDETNRGVRMGIFEAVLALGIFLGNISSSYIFLATNYPTVFAIAATCCLLNFVFTATFIPESVANPETEGRLRGLFRITNIKDMFTTTFKPRRNYDRFIVLCCILILTIFIVAVNGDGALAFLYVREKFHWSLQQYTLYSAAHNVAWVVGTLFGTYVLHKLMKIPETFMLLVGFTSMFFGMLMMGLAIYDWEVYAASFTRALGGVLSPMVRSLVSKIVPNEEVGKVFALIVVSEALFGMAGSPTFTAIYNATISTNPAIFNFVAAGIYGVEILLAIMTICVYRVSRNEVVYQEIVDKDDSCSQSVVEDIVS</sequence>
<keyword evidence="4 5" id="KW-0472">Membrane</keyword>
<proteinExistence type="predicted"/>
<evidence type="ECO:0000256" key="2">
    <source>
        <dbReference type="ARBA" id="ARBA00022692"/>
    </source>
</evidence>
<dbReference type="GO" id="GO:0016020">
    <property type="term" value="C:membrane"/>
    <property type="evidence" value="ECO:0007669"/>
    <property type="project" value="UniProtKB-SubCell"/>
</dbReference>
<feature type="transmembrane region" description="Helical" evidence="5">
    <location>
        <begin position="334"/>
        <end position="353"/>
    </location>
</feature>
<dbReference type="PROSITE" id="PS50850">
    <property type="entry name" value="MFS"/>
    <property type="match status" value="1"/>
</dbReference>
<evidence type="ECO:0000256" key="1">
    <source>
        <dbReference type="ARBA" id="ARBA00004141"/>
    </source>
</evidence>
<dbReference type="EMBL" id="JALNTZ010000006">
    <property type="protein sequence ID" value="KAJ3648218.1"/>
    <property type="molecule type" value="Genomic_DNA"/>
</dbReference>
<feature type="transmembrane region" description="Helical" evidence="5">
    <location>
        <begin position="203"/>
        <end position="223"/>
    </location>
</feature>
<keyword evidence="3 5" id="KW-1133">Transmembrane helix</keyword>
<dbReference type="InterPro" id="IPR036259">
    <property type="entry name" value="MFS_trans_sf"/>
</dbReference>
<protein>
    <recommendedName>
        <fullName evidence="6">Major facilitator superfamily (MFS) profile domain-containing protein</fullName>
    </recommendedName>
</protein>
<feature type="transmembrane region" description="Helical" evidence="5">
    <location>
        <begin position="390"/>
        <end position="416"/>
    </location>
</feature>
<evidence type="ECO:0000256" key="5">
    <source>
        <dbReference type="SAM" id="Phobius"/>
    </source>
</evidence>
<feature type="transmembrane region" description="Helical" evidence="5">
    <location>
        <begin position="174"/>
        <end position="197"/>
    </location>
</feature>
<feature type="transmembrane region" description="Helical" evidence="5">
    <location>
        <begin position="300"/>
        <end position="322"/>
    </location>
</feature>
<keyword evidence="8" id="KW-1185">Reference proteome</keyword>
<dbReference type="InterPro" id="IPR011701">
    <property type="entry name" value="MFS"/>
</dbReference>
<evidence type="ECO:0000313" key="8">
    <source>
        <dbReference type="Proteomes" id="UP001168821"/>
    </source>
</evidence>
<comment type="subcellular location">
    <subcellularLocation>
        <location evidence="1">Membrane</location>
        <topology evidence="1">Multi-pass membrane protein</topology>
    </subcellularLocation>
</comment>
<evidence type="ECO:0000256" key="3">
    <source>
        <dbReference type="ARBA" id="ARBA00022989"/>
    </source>
</evidence>
<feature type="domain" description="Major facilitator superfamily (MFS) profile" evidence="6">
    <location>
        <begin position="17"/>
        <end position="447"/>
    </location>
</feature>
<evidence type="ECO:0000313" key="7">
    <source>
        <dbReference type="EMBL" id="KAJ3648218.1"/>
    </source>
</evidence>